<dbReference type="InterPro" id="IPR023485">
    <property type="entry name" value="Ptyr_pPase"/>
</dbReference>
<organism evidence="7 8">
    <name type="scientific">Helicobacter felis (strain ATCC 49179 / CCUG 28539 / NCTC 12436 / CS1)</name>
    <dbReference type="NCBI Taxonomy" id="936155"/>
    <lineage>
        <taxon>Bacteria</taxon>
        <taxon>Pseudomonadati</taxon>
        <taxon>Campylobacterota</taxon>
        <taxon>Epsilonproteobacteria</taxon>
        <taxon>Campylobacterales</taxon>
        <taxon>Helicobacteraceae</taxon>
        <taxon>Helicobacter</taxon>
    </lineage>
</organism>
<dbReference type="OrthoDB" id="9784339at2"/>
<dbReference type="Pfam" id="PF01451">
    <property type="entry name" value="LMWPc"/>
    <property type="match status" value="1"/>
</dbReference>
<sequence length="151" mass="16706">MKPQSLLFLCLGNICRSMLARGIAQHHIQAQNLSLRVDGAGISAFHQGESAHPPIIKLAHKHGINIAHFTSKPITQALADRFDWIVAMDTSNVQALKDMGITHPHIHKLGNFGLEGVDIPDPYYFTRAQDLEKVYQMIAQGVGELLTHCHV</sequence>
<dbReference type="HOGENOM" id="CLU_071415_2_3_7"/>
<dbReference type="STRING" id="936155.HFELIS_11890"/>
<dbReference type="SMART" id="SM00226">
    <property type="entry name" value="LMWPc"/>
    <property type="match status" value="1"/>
</dbReference>
<dbReference type="Proteomes" id="UP000007934">
    <property type="component" value="Chromosome"/>
</dbReference>
<dbReference type="PANTHER" id="PTHR11717:SF7">
    <property type="entry name" value="LOW MOLECULAR WEIGHT PHOSPHOTYROSINE PROTEIN PHOSPHATASE"/>
    <property type="match status" value="1"/>
</dbReference>
<evidence type="ECO:0000259" key="6">
    <source>
        <dbReference type="SMART" id="SM00226"/>
    </source>
</evidence>
<comment type="similarity">
    <text evidence="1">Belongs to the low molecular weight phosphotyrosine protein phosphatase family.</text>
</comment>
<feature type="active site" description="Proton donor" evidence="5">
    <location>
        <position position="121"/>
    </location>
</feature>
<dbReference type="InterPro" id="IPR050438">
    <property type="entry name" value="LMW_PTPase"/>
</dbReference>
<accession>E7A946</accession>
<dbReference type="InterPro" id="IPR036196">
    <property type="entry name" value="Ptyr_pPase_sf"/>
</dbReference>
<dbReference type="SUPFAM" id="SSF52788">
    <property type="entry name" value="Phosphotyrosine protein phosphatases I"/>
    <property type="match status" value="1"/>
</dbReference>
<dbReference type="KEGG" id="hfe:HFELIS_11890"/>
<keyword evidence="8" id="KW-1185">Reference proteome</keyword>
<reference evidence="7 8" key="1">
    <citation type="journal article" date="2011" name="Genome Biol. Evol.">
        <title>Comparative whole genome sequence analysis of the carcinogenic bacterial model pathogen Helicobacter felis.</title>
        <authorList>
            <person name="Arnold I.C."/>
            <person name="Zigova Z."/>
            <person name="Holden M."/>
            <person name="Lawley T.D."/>
            <person name="Rad R."/>
            <person name="Dougan G."/>
            <person name="Falkow S."/>
            <person name="Bentley S.D."/>
            <person name="Muller A."/>
        </authorList>
    </citation>
    <scope>NUCLEOTIDE SEQUENCE [LARGE SCALE GENOMIC DNA]</scope>
    <source>
        <strain evidence="8">ATCC 49179 / CCUG 28539 / NCTC 12436 / CS1</strain>
    </source>
</reference>
<dbReference type="Gene3D" id="3.40.50.2300">
    <property type="match status" value="1"/>
</dbReference>
<evidence type="ECO:0000313" key="7">
    <source>
        <dbReference type="EMBL" id="CBY83273.1"/>
    </source>
</evidence>
<name>E7A946_HELFC</name>
<gene>
    <name evidence="7" type="ordered locus">Hfelis_11890</name>
</gene>
<proteinExistence type="inferred from homology"/>
<feature type="active site" description="Nucleophile" evidence="5">
    <location>
        <position position="10"/>
    </location>
</feature>
<dbReference type="AlphaFoldDB" id="E7A946"/>
<evidence type="ECO:0000256" key="5">
    <source>
        <dbReference type="PIRSR" id="PIRSR617867-1"/>
    </source>
</evidence>
<evidence type="ECO:0000256" key="3">
    <source>
        <dbReference type="ARBA" id="ARBA00022801"/>
    </source>
</evidence>
<dbReference type="GO" id="GO:0004725">
    <property type="term" value="F:protein tyrosine phosphatase activity"/>
    <property type="evidence" value="ECO:0007669"/>
    <property type="project" value="UniProtKB-EC"/>
</dbReference>
<protein>
    <recommendedName>
        <fullName evidence="2">protein-tyrosine-phosphatase</fullName>
        <ecNumber evidence="2">3.1.3.48</ecNumber>
    </recommendedName>
</protein>
<dbReference type="EC" id="3.1.3.48" evidence="2"/>
<feature type="domain" description="Phosphotyrosine protein phosphatase I" evidence="6">
    <location>
        <begin position="4"/>
        <end position="148"/>
    </location>
</feature>
<evidence type="ECO:0000256" key="4">
    <source>
        <dbReference type="ARBA" id="ARBA00022912"/>
    </source>
</evidence>
<dbReference type="PANTHER" id="PTHR11717">
    <property type="entry name" value="LOW MOLECULAR WEIGHT PROTEIN TYROSINE PHOSPHATASE"/>
    <property type="match status" value="1"/>
</dbReference>
<dbReference type="eggNOG" id="COG0394">
    <property type="taxonomic scope" value="Bacteria"/>
</dbReference>
<evidence type="ECO:0000313" key="8">
    <source>
        <dbReference type="Proteomes" id="UP000007934"/>
    </source>
</evidence>
<dbReference type="EMBL" id="FQ670179">
    <property type="protein sequence ID" value="CBY83273.1"/>
    <property type="molecule type" value="Genomic_DNA"/>
</dbReference>
<dbReference type="CDD" id="cd16343">
    <property type="entry name" value="LMWPTP"/>
    <property type="match status" value="1"/>
</dbReference>
<feature type="active site" evidence="5">
    <location>
        <position position="16"/>
    </location>
</feature>
<keyword evidence="4" id="KW-0904">Protein phosphatase</keyword>
<evidence type="ECO:0000256" key="2">
    <source>
        <dbReference type="ARBA" id="ARBA00013064"/>
    </source>
</evidence>
<dbReference type="PRINTS" id="PR00719">
    <property type="entry name" value="LMWPTPASE"/>
</dbReference>
<evidence type="ECO:0000256" key="1">
    <source>
        <dbReference type="ARBA" id="ARBA00011063"/>
    </source>
</evidence>
<dbReference type="InterPro" id="IPR017867">
    <property type="entry name" value="Tyr_phospatase_low_mol_wt"/>
</dbReference>
<keyword evidence="3" id="KW-0378">Hydrolase</keyword>